<dbReference type="AlphaFoldDB" id="A0A512MH29"/>
<dbReference type="EMBL" id="BKAG01000068">
    <property type="protein sequence ID" value="GEP46047.1"/>
    <property type="molecule type" value="Genomic_DNA"/>
</dbReference>
<organism evidence="1 2">
    <name type="scientific">Brevifollis gellanilyticus</name>
    <dbReference type="NCBI Taxonomy" id="748831"/>
    <lineage>
        <taxon>Bacteria</taxon>
        <taxon>Pseudomonadati</taxon>
        <taxon>Verrucomicrobiota</taxon>
        <taxon>Verrucomicrobiia</taxon>
        <taxon>Verrucomicrobiales</taxon>
        <taxon>Verrucomicrobiaceae</taxon>
    </lineage>
</organism>
<gene>
    <name evidence="1" type="ORF">BGE01nite_53380</name>
</gene>
<keyword evidence="2" id="KW-1185">Reference proteome</keyword>
<keyword evidence="1" id="KW-0378">Hydrolase</keyword>
<reference evidence="1 2" key="1">
    <citation type="submission" date="2019-07" db="EMBL/GenBank/DDBJ databases">
        <title>Whole genome shotgun sequence of Brevifollis gellanilyticus NBRC 108608.</title>
        <authorList>
            <person name="Hosoyama A."/>
            <person name="Uohara A."/>
            <person name="Ohji S."/>
            <person name="Ichikawa N."/>
        </authorList>
    </citation>
    <scope>NUCLEOTIDE SEQUENCE [LARGE SCALE GENOMIC DNA]</scope>
    <source>
        <strain evidence="1 2">NBRC 108608</strain>
    </source>
</reference>
<dbReference type="GO" id="GO:0016787">
    <property type="term" value="F:hydrolase activity"/>
    <property type="evidence" value="ECO:0007669"/>
    <property type="project" value="UniProtKB-KW"/>
</dbReference>
<dbReference type="OrthoDB" id="9808993at2"/>
<dbReference type="PANTHER" id="PTHR21174:SF0">
    <property type="entry name" value="HD PHOSPHOHYDROLASE FAMILY PROTEIN-RELATED"/>
    <property type="match status" value="1"/>
</dbReference>
<accession>A0A512MH29</accession>
<evidence type="ECO:0000313" key="2">
    <source>
        <dbReference type="Proteomes" id="UP000321577"/>
    </source>
</evidence>
<dbReference type="InterPro" id="IPR009218">
    <property type="entry name" value="HD_phosphohydro"/>
</dbReference>
<dbReference type="PANTHER" id="PTHR21174">
    <property type="match status" value="1"/>
</dbReference>
<protein>
    <submittedName>
        <fullName evidence="1">Metal-dependent hydrolase</fullName>
    </submittedName>
</protein>
<name>A0A512MH29_9BACT</name>
<evidence type="ECO:0000313" key="1">
    <source>
        <dbReference type="EMBL" id="GEP46047.1"/>
    </source>
</evidence>
<dbReference type="RefSeq" id="WP_146855557.1">
    <property type="nucleotide sequence ID" value="NZ_BKAG01000068.1"/>
</dbReference>
<proteinExistence type="predicted"/>
<dbReference type="PIRSF" id="PIRSF035170">
    <property type="entry name" value="HD_phosphohydro"/>
    <property type="match status" value="1"/>
</dbReference>
<dbReference type="SUPFAM" id="SSF109604">
    <property type="entry name" value="HD-domain/PDEase-like"/>
    <property type="match status" value="1"/>
</dbReference>
<dbReference type="Proteomes" id="UP000321577">
    <property type="component" value="Unassembled WGS sequence"/>
</dbReference>
<sequence>MRTSFEHWQILWNRIAIHGDAEAWHAKLITAYQEPQRAYHTLQHLNECLLAFDEAKACGLMQKPDLIEMALWFHDAVYDPQASDNETLSAQMAVEALGDSETSREISRLIMLTKSHQPGEGPDDAWIIDIDLTIFAQSPERVQEYEQQIRQEYAWVPEPVYREKRPEILTSFLSREHIYLTPWAQDRYEAKARENLRLLISVVGRSSF</sequence>
<comment type="caution">
    <text evidence="1">The sequence shown here is derived from an EMBL/GenBank/DDBJ whole genome shotgun (WGS) entry which is preliminary data.</text>
</comment>